<dbReference type="Gene3D" id="2.60.260.20">
    <property type="entry name" value="Urease metallochaperone UreE, N-terminal domain"/>
    <property type="match status" value="2"/>
</dbReference>
<dbReference type="InterPro" id="IPR001623">
    <property type="entry name" value="DnaJ_domain"/>
</dbReference>
<evidence type="ECO:0000256" key="1">
    <source>
        <dbReference type="ARBA" id="ARBA00022705"/>
    </source>
</evidence>
<keyword evidence="2" id="KW-0346">Stress response</keyword>
<dbReference type="SUPFAM" id="SSF46565">
    <property type="entry name" value="Chaperone J-domain"/>
    <property type="match status" value="1"/>
</dbReference>
<dbReference type="PANTHER" id="PTHR43096:SF54">
    <property type="entry name" value="CHAPERONE PROTEIN DNAJ 1"/>
    <property type="match status" value="1"/>
</dbReference>
<keyword evidence="6" id="KW-1185">Reference proteome</keyword>
<evidence type="ECO:0000313" key="6">
    <source>
        <dbReference type="Proteomes" id="UP001197247"/>
    </source>
</evidence>
<dbReference type="RefSeq" id="WP_214159166.1">
    <property type="nucleotide sequence ID" value="NZ_JAHBAY010000013.1"/>
</dbReference>
<organism evidence="5 6">
    <name type="scientific">Kineosporia corallincola</name>
    <dbReference type="NCBI Taxonomy" id="2835133"/>
    <lineage>
        <taxon>Bacteria</taxon>
        <taxon>Bacillati</taxon>
        <taxon>Actinomycetota</taxon>
        <taxon>Actinomycetes</taxon>
        <taxon>Kineosporiales</taxon>
        <taxon>Kineosporiaceae</taxon>
        <taxon>Kineosporia</taxon>
    </lineage>
</organism>
<dbReference type="PROSITE" id="PS00636">
    <property type="entry name" value="DNAJ_1"/>
    <property type="match status" value="1"/>
</dbReference>
<dbReference type="SUPFAM" id="SSF49493">
    <property type="entry name" value="HSP40/DnaJ peptide-binding domain"/>
    <property type="match status" value="2"/>
</dbReference>
<dbReference type="PROSITE" id="PS50076">
    <property type="entry name" value="DNAJ_2"/>
    <property type="match status" value="1"/>
</dbReference>
<dbReference type="InterPro" id="IPR008971">
    <property type="entry name" value="HSP40/DnaJ_pept-bd"/>
</dbReference>
<dbReference type="Pfam" id="PF00226">
    <property type="entry name" value="DnaJ"/>
    <property type="match status" value="1"/>
</dbReference>
<sequence>MAGQDWFEKDFYSVLGVPQNATAADIKKAYRKVARTHHPDANPGDPAAEKRFKEVGEAYAVLSDPEQRQQYDAIRAMSRGGARFTAGGGGPAAGGGAGFEDLLGNLFGGGVPGAGMPGAGGQRMRYTTGGGGAGGRGAESPIFEDMLNGLFPPGSGGGNGSFRSPRGPMRGGDLNATATLTFRQAMEGAQLNLRVDDPQAGLRTITARIPAGVRDGQKVRLRGKGKASELGGEPGDLWVTVSVEPHPIFTIDGADVRLTVPITFPEAVLGTEIEVPTPDGSRVKLKVPSGTPSGRTLRARGRGVKTAKRTGDLLVTLQVAVPQRVDGKAREALKTFAEATAGENPRANLFAHLDDSR</sequence>
<dbReference type="InterPro" id="IPR018253">
    <property type="entry name" value="DnaJ_domain_CS"/>
</dbReference>
<accession>A0ABS5TNE6</accession>
<dbReference type="EMBL" id="JAHBAY010000013">
    <property type="protein sequence ID" value="MBT0772624.1"/>
    <property type="molecule type" value="Genomic_DNA"/>
</dbReference>
<dbReference type="PRINTS" id="PR00625">
    <property type="entry name" value="JDOMAIN"/>
</dbReference>
<evidence type="ECO:0000259" key="4">
    <source>
        <dbReference type="PROSITE" id="PS50076"/>
    </source>
</evidence>
<dbReference type="SMART" id="SM00271">
    <property type="entry name" value="DnaJ"/>
    <property type="match status" value="1"/>
</dbReference>
<dbReference type="InterPro" id="IPR036869">
    <property type="entry name" value="J_dom_sf"/>
</dbReference>
<dbReference type="CDD" id="cd06257">
    <property type="entry name" value="DnaJ"/>
    <property type="match status" value="1"/>
</dbReference>
<dbReference type="InterPro" id="IPR002939">
    <property type="entry name" value="DnaJ_C"/>
</dbReference>
<keyword evidence="1" id="KW-0235">DNA replication</keyword>
<dbReference type="Proteomes" id="UP001197247">
    <property type="component" value="Unassembled WGS sequence"/>
</dbReference>
<comment type="caution">
    <text evidence="5">The sequence shown here is derived from an EMBL/GenBank/DDBJ whole genome shotgun (WGS) entry which is preliminary data.</text>
</comment>
<name>A0ABS5TNE6_9ACTN</name>
<evidence type="ECO:0000313" key="5">
    <source>
        <dbReference type="EMBL" id="MBT0772624.1"/>
    </source>
</evidence>
<proteinExistence type="predicted"/>
<dbReference type="Pfam" id="PF01556">
    <property type="entry name" value="DnaJ_C"/>
    <property type="match status" value="1"/>
</dbReference>
<dbReference type="PANTHER" id="PTHR43096">
    <property type="entry name" value="DNAJ HOMOLOG 1, MITOCHONDRIAL-RELATED"/>
    <property type="match status" value="1"/>
</dbReference>
<reference evidence="5 6" key="1">
    <citation type="submission" date="2021-05" db="EMBL/GenBank/DDBJ databases">
        <title>Kineosporia and Streptomyces sp. nov. two new marine actinobacteria isolated from Coral.</title>
        <authorList>
            <person name="Buangrab K."/>
            <person name="Sutthacheep M."/>
            <person name="Yeemin T."/>
            <person name="Harunari E."/>
            <person name="Igarashi Y."/>
            <person name="Kanchanasin P."/>
            <person name="Tanasupawat S."/>
            <person name="Phongsopitanun W."/>
        </authorList>
    </citation>
    <scope>NUCLEOTIDE SEQUENCE [LARGE SCALE GENOMIC DNA]</scope>
    <source>
        <strain evidence="5 6">J2-2</strain>
    </source>
</reference>
<keyword evidence="3" id="KW-0143">Chaperone</keyword>
<gene>
    <name evidence="5" type="ORF">KIH74_27015</name>
</gene>
<evidence type="ECO:0000256" key="2">
    <source>
        <dbReference type="ARBA" id="ARBA00023016"/>
    </source>
</evidence>
<dbReference type="Gene3D" id="1.10.287.110">
    <property type="entry name" value="DnaJ domain"/>
    <property type="match status" value="1"/>
</dbReference>
<evidence type="ECO:0000256" key="3">
    <source>
        <dbReference type="ARBA" id="ARBA00023186"/>
    </source>
</evidence>
<dbReference type="CDD" id="cd10747">
    <property type="entry name" value="DnaJ_C"/>
    <property type="match status" value="1"/>
</dbReference>
<protein>
    <submittedName>
        <fullName evidence="5">DnaJ domain-containing protein</fullName>
    </submittedName>
</protein>
<feature type="domain" description="J" evidence="4">
    <location>
        <begin position="10"/>
        <end position="75"/>
    </location>
</feature>